<feature type="region of interest" description="Disordered" evidence="1">
    <location>
        <begin position="23"/>
        <end position="46"/>
    </location>
</feature>
<dbReference type="InParanoid" id="A0A1B7MT67"/>
<reference evidence="2 3" key="1">
    <citation type="submission" date="2016-06" db="EMBL/GenBank/DDBJ databases">
        <title>Comparative genomics of the ectomycorrhizal sister species Rhizopogon vinicolor and Rhizopogon vesiculosus (Basidiomycota: Boletales) reveals a divergence of the mating type B locus.</title>
        <authorList>
            <consortium name="DOE Joint Genome Institute"/>
            <person name="Mujic A.B."/>
            <person name="Kuo A."/>
            <person name="Tritt A."/>
            <person name="Lipzen A."/>
            <person name="Chen C."/>
            <person name="Johnson J."/>
            <person name="Sharma A."/>
            <person name="Barry K."/>
            <person name="Grigoriev I.V."/>
            <person name="Spatafora J.W."/>
        </authorList>
    </citation>
    <scope>NUCLEOTIDE SEQUENCE [LARGE SCALE GENOMIC DNA]</scope>
    <source>
        <strain evidence="2 3">AM-OR11-026</strain>
    </source>
</reference>
<sequence>MDNKGVSKGFETSFMHPVSCRHLSQMTPKTPTSDHAFRSEDTSDWQPPTVFDSVKFIADHDDSDIESDAEDTTHFDNLHDSSASSSDAWWDTAQLLAQMKDVIRIFEAAHPNCQALFIFDQSSAHASLPEDALQAFDMNKSNGGKQRYQHDSHSSV</sequence>
<feature type="region of interest" description="Disordered" evidence="1">
    <location>
        <begin position="65"/>
        <end position="85"/>
    </location>
</feature>
<evidence type="ECO:0000313" key="2">
    <source>
        <dbReference type="EMBL" id="OAX35799.1"/>
    </source>
</evidence>
<evidence type="ECO:0000256" key="1">
    <source>
        <dbReference type="SAM" id="MobiDB-lite"/>
    </source>
</evidence>
<evidence type="ECO:0000313" key="3">
    <source>
        <dbReference type="Proteomes" id="UP000092154"/>
    </source>
</evidence>
<dbReference type="PANTHER" id="PTHR35871:SF1">
    <property type="entry name" value="CXC1-LIKE CYSTEINE CLUSTER ASSOCIATED WITH KDZ TRANSPOSASES DOMAIN-CONTAINING PROTEIN"/>
    <property type="match status" value="1"/>
</dbReference>
<dbReference type="Proteomes" id="UP000092154">
    <property type="component" value="Unassembled WGS sequence"/>
</dbReference>
<dbReference type="AlphaFoldDB" id="A0A1B7MT67"/>
<keyword evidence="3" id="KW-1185">Reference proteome</keyword>
<dbReference type="STRING" id="1314800.A0A1B7MT67"/>
<dbReference type="OrthoDB" id="6511194at2759"/>
<organism evidence="2 3">
    <name type="scientific">Rhizopogon vinicolor AM-OR11-026</name>
    <dbReference type="NCBI Taxonomy" id="1314800"/>
    <lineage>
        <taxon>Eukaryota</taxon>
        <taxon>Fungi</taxon>
        <taxon>Dikarya</taxon>
        <taxon>Basidiomycota</taxon>
        <taxon>Agaricomycotina</taxon>
        <taxon>Agaricomycetes</taxon>
        <taxon>Agaricomycetidae</taxon>
        <taxon>Boletales</taxon>
        <taxon>Suillineae</taxon>
        <taxon>Rhizopogonaceae</taxon>
        <taxon>Rhizopogon</taxon>
    </lineage>
</organism>
<proteinExistence type="predicted"/>
<accession>A0A1B7MT67</accession>
<gene>
    <name evidence="2" type="ORF">K503DRAFT_802528</name>
</gene>
<name>A0A1B7MT67_9AGAM</name>
<dbReference type="EMBL" id="KV448466">
    <property type="protein sequence ID" value="OAX35799.1"/>
    <property type="molecule type" value="Genomic_DNA"/>
</dbReference>
<dbReference type="PANTHER" id="PTHR35871">
    <property type="entry name" value="EXPRESSED PROTEIN"/>
    <property type="match status" value="1"/>
</dbReference>
<protein>
    <submittedName>
        <fullName evidence="2">Uncharacterized protein</fullName>
    </submittedName>
</protein>
<feature type="compositionally biased region" description="Polar residues" evidence="1">
    <location>
        <begin position="23"/>
        <end position="33"/>
    </location>
</feature>